<gene>
    <name evidence="1" type="ORF">MAG551_02748</name>
</gene>
<proteinExistence type="predicted"/>
<dbReference type="AlphaFoldDB" id="A0A941W5D9"/>
<protein>
    <recommendedName>
        <fullName evidence="3">PIN domain-containing protein</fullName>
    </recommendedName>
</protein>
<accession>A0A941W5D9</accession>
<name>A0A941W5D9_9BACT</name>
<sequence>MHEDENILCPFVERKLSVIHLSTLCKKRIGPEDKIFIWSKEFQQKANLSSKDAIHIACADYVGCRNFITCDEVLLKRSKRLNLDIEIMNPVDYIREVVK</sequence>
<comment type="caution">
    <text evidence="1">The sequence shown here is derived from an EMBL/GenBank/DDBJ whole genome shotgun (WGS) entry which is preliminary data.</text>
</comment>
<dbReference type="InterPro" id="IPR029060">
    <property type="entry name" value="PIN-like_dom_sf"/>
</dbReference>
<dbReference type="Proteomes" id="UP000722750">
    <property type="component" value="Unassembled WGS sequence"/>
</dbReference>
<dbReference type="EMBL" id="JAANXD010000101">
    <property type="protein sequence ID" value="MBS1259673.1"/>
    <property type="molecule type" value="Genomic_DNA"/>
</dbReference>
<reference evidence="1" key="1">
    <citation type="journal article" date="2021" name="ISME J.">
        <title>Fine-scale metabolic discontinuity in a stratified prokaryote microbiome of a Red Sea deep halocline.</title>
        <authorList>
            <person name="Michoud G."/>
            <person name="Ngugi D.K."/>
            <person name="Barozzi A."/>
            <person name="Merlino G."/>
            <person name="Calleja M.L."/>
            <person name="Delgado-Huertas A."/>
            <person name="Moran X.A.G."/>
            <person name="Daffonchio D."/>
        </authorList>
    </citation>
    <scope>NUCLEOTIDE SEQUENCE</scope>
    <source>
        <strain evidence="1">SuakinDeep_MAG55_1</strain>
    </source>
</reference>
<organism evidence="1 2">
    <name type="scientific">Candidatus Scalindua arabica</name>
    <dbReference type="NCBI Taxonomy" id="1127984"/>
    <lineage>
        <taxon>Bacteria</taxon>
        <taxon>Pseudomonadati</taxon>
        <taxon>Planctomycetota</taxon>
        <taxon>Candidatus Brocadiia</taxon>
        <taxon>Candidatus Brocadiales</taxon>
        <taxon>Candidatus Scalinduaceae</taxon>
        <taxon>Candidatus Scalindua</taxon>
    </lineage>
</organism>
<evidence type="ECO:0000313" key="2">
    <source>
        <dbReference type="Proteomes" id="UP000722750"/>
    </source>
</evidence>
<evidence type="ECO:0000313" key="1">
    <source>
        <dbReference type="EMBL" id="MBS1259673.1"/>
    </source>
</evidence>
<dbReference type="SUPFAM" id="SSF88723">
    <property type="entry name" value="PIN domain-like"/>
    <property type="match status" value="1"/>
</dbReference>
<evidence type="ECO:0008006" key="3">
    <source>
        <dbReference type="Google" id="ProtNLM"/>
    </source>
</evidence>